<sequence>MVKIKRLSSRPVHPPSLFSDRLFLPDLFQNDTPQLPGNKTKTIRRRKDRKQSTPACCQFQISFFAGQMKATFKTVDMDLKSSWQNFS</sequence>
<keyword evidence="2" id="KW-1185">Reference proteome</keyword>
<dbReference type="AlphaFoldDB" id="A0A1I8FDX9"/>
<proteinExistence type="predicted"/>
<dbReference type="Proteomes" id="UP000095280">
    <property type="component" value="Unplaced"/>
</dbReference>
<evidence type="ECO:0000313" key="2">
    <source>
        <dbReference type="Proteomes" id="UP000095280"/>
    </source>
</evidence>
<reference evidence="3" key="1">
    <citation type="submission" date="2016-11" db="UniProtKB">
        <authorList>
            <consortium name="WormBaseParasite"/>
        </authorList>
    </citation>
    <scope>IDENTIFICATION</scope>
</reference>
<organism evidence="2 3">
    <name type="scientific">Macrostomum lignano</name>
    <dbReference type="NCBI Taxonomy" id="282301"/>
    <lineage>
        <taxon>Eukaryota</taxon>
        <taxon>Metazoa</taxon>
        <taxon>Spiralia</taxon>
        <taxon>Lophotrochozoa</taxon>
        <taxon>Platyhelminthes</taxon>
        <taxon>Rhabditophora</taxon>
        <taxon>Macrostomorpha</taxon>
        <taxon>Macrostomida</taxon>
        <taxon>Macrostomidae</taxon>
        <taxon>Macrostomum</taxon>
    </lineage>
</organism>
<protein>
    <submittedName>
        <fullName evidence="3">Ovule protein</fullName>
    </submittedName>
</protein>
<name>A0A1I8FDX9_9PLAT</name>
<feature type="region of interest" description="Disordered" evidence="1">
    <location>
        <begin position="29"/>
        <end position="51"/>
    </location>
</feature>
<evidence type="ECO:0000256" key="1">
    <source>
        <dbReference type="SAM" id="MobiDB-lite"/>
    </source>
</evidence>
<accession>A0A1I8FDX9</accession>
<evidence type="ECO:0000313" key="3">
    <source>
        <dbReference type="WBParaSite" id="maker-unitig_31076-snap-gene-0.1-mRNA-1"/>
    </source>
</evidence>
<dbReference type="WBParaSite" id="maker-unitig_31076-snap-gene-0.1-mRNA-1">
    <property type="protein sequence ID" value="maker-unitig_31076-snap-gene-0.1-mRNA-1"/>
    <property type="gene ID" value="maker-unitig_31076-snap-gene-0.1"/>
</dbReference>